<evidence type="ECO:0000313" key="1">
    <source>
        <dbReference type="EMBL" id="SFJ47470.1"/>
    </source>
</evidence>
<gene>
    <name evidence="1" type="ORF">SAMN05518863_101616</name>
</gene>
<accession>A0A1I3RN48</accession>
<comment type="caution">
    <text evidence="1">The sequence shown here is derived from an EMBL/GenBank/DDBJ whole genome shotgun (WGS) entry which is preliminary data.</text>
</comment>
<dbReference type="EMBL" id="FOSD01000001">
    <property type="protein sequence ID" value="SFJ47470.1"/>
    <property type="molecule type" value="Genomic_DNA"/>
</dbReference>
<sequence>MLIGLAIHGSDALLLGRHSLTHQAEVRLFKPGAH</sequence>
<protein>
    <submittedName>
        <fullName evidence="1">Uncharacterized protein</fullName>
    </submittedName>
</protein>
<organism evidence="1 2">
    <name type="scientific">Candidatus Pantoea symbiotica</name>
    <dbReference type="NCBI Taxonomy" id="1884370"/>
    <lineage>
        <taxon>Bacteria</taxon>
        <taxon>Pseudomonadati</taxon>
        <taxon>Pseudomonadota</taxon>
        <taxon>Gammaproteobacteria</taxon>
        <taxon>Enterobacterales</taxon>
        <taxon>Erwiniaceae</taxon>
        <taxon>Pantoea</taxon>
    </lineage>
</organism>
<reference evidence="1 2" key="1">
    <citation type="submission" date="2016-10" db="EMBL/GenBank/DDBJ databases">
        <authorList>
            <person name="Varghese N."/>
            <person name="Submissions S."/>
        </authorList>
    </citation>
    <scope>NUCLEOTIDE SEQUENCE [LARGE SCALE GENOMIC DNA]</scope>
    <source>
        <strain evidence="1 2">YR512</strain>
    </source>
</reference>
<name>A0A1I3RN48_9GAMM</name>
<dbReference type="Proteomes" id="UP000198841">
    <property type="component" value="Unassembled WGS sequence"/>
</dbReference>
<evidence type="ECO:0000313" key="2">
    <source>
        <dbReference type="Proteomes" id="UP000198841"/>
    </source>
</evidence>
<keyword evidence="2" id="KW-1185">Reference proteome</keyword>
<proteinExistence type="predicted"/>